<keyword evidence="3" id="KW-0436">Ligase</keyword>
<evidence type="ECO:0000313" key="3">
    <source>
        <dbReference type="EMBL" id="ATL28631.1"/>
    </source>
</evidence>
<dbReference type="GO" id="GO:0016874">
    <property type="term" value="F:ligase activity"/>
    <property type="evidence" value="ECO:0007669"/>
    <property type="project" value="UniProtKB-KW"/>
</dbReference>
<dbReference type="EC" id="3.1.4.58" evidence="2"/>
<name>A0A291QAB4_9ACTN</name>
<dbReference type="KEGG" id="sfk:KY5_3613c"/>
<dbReference type="SUPFAM" id="SSF55144">
    <property type="entry name" value="LigT-like"/>
    <property type="match status" value="1"/>
</dbReference>
<keyword evidence="1 2" id="KW-0378">Hydrolase</keyword>
<evidence type="ECO:0000313" key="4">
    <source>
        <dbReference type="Proteomes" id="UP000221011"/>
    </source>
</evidence>
<dbReference type="EMBL" id="CP022685">
    <property type="protein sequence ID" value="ATL28631.1"/>
    <property type="molecule type" value="Genomic_DNA"/>
</dbReference>
<feature type="short sequence motif" description="HXTX 1" evidence="2">
    <location>
        <begin position="42"/>
        <end position="45"/>
    </location>
</feature>
<dbReference type="RefSeq" id="WP_098243262.1">
    <property type="nucleotide sequence ID" value="NZ_CP022685.1"/>
</dbReference>
<dbReference type="InterPro" id="IPR009097">
    <property type="entry name" value="Cyclic_Pdiesterase"/>
</dbReference>
<feature type="active site" description="Proton donor" evidence="2">
    <location>
        <position position="42"/>
    </location>
</feature>
<dbReference type="Pfam" id="PF13563">
    <property type="entry name" value="2_5_RNA_ligase2"/>
    <property type="match status" value="1"/>
</dbReference>
<comment type="catalytic activity">
    <reaction evidence="2">
        <text>a 3'-end 2',3'-cyclophospho-ribonucleotide-RNA + H2O = a 3'-end 2'-phospho-ribonucleotide-RNA + H(+)</text>
        <dbReference type="Rhea" id="RHEA:11828"/>
        <dbReference type="Rhea" id="RHEA-COMP:10464"/>
        <dbReference type="Rhea" id="RHEA-COMP:17353"/>
        <dbReference type="ChEBI" id="CHEBI:15377"/>
        <dbReference type="ChEBI" id="CHEBI:15378"/>
        <dbReference type="ChEBI" id="CHEBI:83064"/>
        <dbReference type="ChEBI" id="CHEBI:173113"/>
        <dbReference type="EC" id="3.1.4.58"/>
    </reaction>
</comment>
<dbReference type="GO" id="GO:0004113">
    <property type="term" value="F:2',3'-cyclic-nucleotide 3'-phosphodiesterase activity"/>
    <property type="evidence" value="ECO:0007669"/>
    <property type="project" value="InterPro"/>
</dbReference>
<organism evidence="3 4">
    <name type="scientific">Streptomyces formicae</name>
    <dbReference type="NCBI Taxonomy" id="1616117"/>
    <lineage>
        <taxon>Bacteria</taxon>
        <taxon>Bacillati</taxon>
        <taxon>Actinomycetota</taxon>
        <taxon>Actinomycetes</taxon>
        <taxon>Kitasatosporales</taxon>
        <taxon>Streptomycetaceae</taxon>
        <taxon>Streptomyces</taxon>
    </lineage>
</organism>
<accession>A0A291QAB4</accession>
<gene>
    <name evidence="3" type="ORF">KY5_3613c</name>
</gene>
<dbReference type="InterPro" id="IPR004175">
    <property type="entry name" value="RNA_CPDase"/>
</dbReference>
<reference evidence="3 4" key="1">
    <citation type="submission" date="2017-08" db="EMBL/GenBank/DDBJ databases">
        <title>Complete Genome Sequence of Streptomyces formicae KY5, the formicamycin producer.</title>
        <authorList>
            <person name="Holmes N.A."/>
            <person name="Devine R."/>
            <person name="Qin Z."/>
            <person name="Seipke R.F."/>
            <person name="Wilkinson B."/>
            <person name="Hutchings M.I."/>
        </authorList>
    </citation>
    <scope>NUCLEOTIDE SEQUENCE [LARGE SCALE GENOMIC DNA]</scope>
    <source>
        <strain evidence="3 4">KY5</strain>
    </source>
</reference>
<feature type="active site" description="Proton acceptor" evidence="2">
    <location>
        <position position="126"/>
    </location>
</feature>
<dbReference type="Gene3D" id="3.90.1140.10">
    <property type="entry name" value="Cyclic phosphodiesterase"/>
    <property type="match status" value="1"/>
</dbReference>
<dbReference type="AlphaFoldDB" id="A0A291QAB4"/>
<dbReference type="GO" id="GO:0008664">
    <property type="term" value="F:RNA 2',3'-cyclic 3'-phosphodiesterase activity"/>
    <property type="evidence" value="ECO:0007669"/>
    <property type="project" value="UniProtKB-EC"/>
</dbReference>
<dbReference type="PANTHER" id="PTHR35561:SF1">
    <property type="entry name" value="RNA 2',3'-CYCLIC PHOSPHODIESTERASE"/>
    <property type="match status" value="1"/>
</dbReference>
<evidence type="ECO:0000256" key="1">
    <source>
        <dbReference type="ARBA" id="ARBA00022801"/>
    </source>
</evidence>
<protein>
    <recommendedName>
        <fullName evidence="2">RNA 2',3'-cyclic phosphodiesterase</fullName>
        <shortName evidence="2">RNA 2',3'-CPDase</shortName>
        <ecNumber evidence="2">3.1.4.58</ecNumber>
    </recommendedName>
</protein>
<feature type="short sequence motif" description="HXTX 2" evidence="2">
    <location>
        <begin position="126"/>
        <end position="129"/>
    </location>
</feature>
<evidence type="ECO:0000256" key="2">
    <source>
        <dbReference type="HAMAP-Rule" id="MF_01940"/>
    </source>
</evidence>
<comment type="function">
    <text evidence="2">Hydrolyzes RNA 2',3'-cyclic phosphodiester to an RNA 2'-phosphomonoester.</text>
</comment>
<comment type="similarity">
    <text evidence="2">Belongs to the 2H phosphoesterase superfamily. ThpR family.</text>
</comment>
<sequence length="196" mass="20770">MRLFAAVLPPDSATSELALAADKLKELPGADRLRWTGRAGWHFTLAFLGEVPDSTLPDLTARLERAAHRTPPFPLALRGGGHFGERALWAGAAGDVAALRLLAARADAAARKAGLVMEEHRRYRPHLTLARAKGETDLTPYVDALAPFDGTAWTVAELTLVRSNLPVSGVPGERPRYEVVGRWPLGGAAGGIGAAG</sequence>
<keyword evidence="4" id="KW-1185">Reference proteome</keyword>
<dbReference type="HAMAP" id="MF_01940">
    <property type="entry name" value="RNA_CPDase"/>
    <property type="match status" value="1"/>
</dbReference>
<dbReference type="NCBIfam" id="TIGR02258">
    <property type="entry name" value="2_5_ligase"/>
    <property type="match status" value="1"/>
</dbReference>
<dbReference type="Proteomes" id="UP000221011">
    <property type="component" value="Chromosome"/>
</dbReference>
<dbReference type="PANTHER" id="PTHR35561">
    <property type="entry name" value="RNA 2',3'-CYCLIC PHOSPHODIESTERASE"/>
    <property type="match status" value="1"/>
</dbReference>
<proteinExistence type="inferred from homology"/>